<keyword evidence="3" id="KW-1185">Reference proteome</keyword>
<evidence type="ECO:0000313" key="3">
    <source>
        <dbReference type="Proteomes" id="UP001597277"/>
    </source>
</evidence>
<dbReference type="RefSeq" id="WP_388002298.1">
    <property type="nucleotide sequence ID" value="NZ_JBHUEE010000001.1"/>
</dbReference>
<dbReference type="EMBL" id="JBHUEE010000001">
    <property type="protein sequence ID" value="MFD1716880.1"/>
    <property type="molecule type" value="Genomic_DNA"/>
</dbReference>
<sequence>MTDSADRLESDVPADPAAGASSPAPPTPRQLALRDAVRDIERHMAARGWDGPIGVFALVRTADAVAATPALAEELPEGTLAVAQEDPEHLTSIEQDGLPQAETVEELLAQLGWPEQVDGAAVVLERIIVPPEAEQGLPDDPHEALDALMAHPERQDVRMAAGVLRTGESWCALRTRANDNDDAVGGSPDAVPGLVAALRATLQTES</sequence>
<accession>A0ABW4KZV1</accession>
<feature type="compositionally biased region" description="Low complexity" evidence="1">
    <location>
        <begin position="13"/>
        <end position="22"/>
    </location>
</feature>
<dbReference type="Proteomes" id="UP001597277">
    <property type="component" value="Unassembled WGS sequence"/>
</dbReference>
<name>A0ABW4KZV1_9MICO</name>
<dbReference type="InterPro" id="IPR047681">
    <property type="entry name" value="PPA1309-like"/>
</dbReference>
<organism evidence="2 3">
    <name type="scientific">Georgenia deserti</name>
    <dbReference type="NCBI Taxonomy" id="2093781"/>
    <lineage>
        <taxon>Bacteria</taxon>
        <taxon>Bacillati</taxon>
        <taxon>Actinomycetota</taxon>
        <taxon>Actinomycetes</taxon>
        <taxon>Micrococcales</taxon>
        <taxon>Bogoriellaceae</taxon>
        <taxon>Georgenia</taxon>
    </lineage>
</organism>
<gene>
    <name evidence="2" type="ORF">ACFSE6_03470</name>
</gene>
<feature type="compositionally biased region" description="Basic and acidic residues" evidence="1">
    <location>
        <begin position="1"/>
        <end position="10"/>
    </location>
</feature>
<protein>
    <submittedName>
        <fullName evidence="2">PPA1309 family protein</fullName>
    </submittedName>
</protein>
<evidence type="ECO:0000313" key="2">
    <source>
        <dbReference type="EMBL" id="MFD1716880.1"/>
    </source>
</evidence>
<feature type="region of interest" description="Disordered" evidence="1">
    <location>
        <begin position="1"/>
        <end position="30"/>
    </location>
</feature>
<comment type="caution">
    <text evidence="2">The sequence shown here is derived from an EMBL/GenBank/DDBJ whole genome shotgun (WGS) entry which is preliminary data.</text>
</comment>
<proteinExistence type="predicted"/>
<evidence type="ECO:0000256" key="1">
    <source>
        <dbReference type="SAM" id="MobiDB-lite"/>
    </source>
</evidence>
<dbReference type="NCBIfam" id="NF040618">
    <property type="entry name" value="PPA1309_fam"/>
    <property type="match status" value="1"/>
</dbReference>
<reference evidence="3" key="1">
    <citation type="journal article" date="2019" name="Int. J. Syst. Evol. Microbiol.">
        <title>The Global Catalogue of Microorganisms (GCM) 10K type strain sequencing project: providing services to taxonomists for standard genome sequencing and annotation.</title>
        <authorList>
            <consortium name="The Broad Institute Genomics Platform"/>
            <consortium name="The Broad Institute Genome Sequencing Center for Infectious Disease"/>
            <person name="Wu L."/>
            <person name="Ma J."/>
        </authorList>
    </citation>
    <scope>NUCLEOTIDE SEQUENCE [LARGE SCALE GENOMIC DNA]</scope>
    <source>
        <strain evidence="3">JCM 17130</strain>
    </source>
</reference>